<dbReference type="SUPFAM" id="SSF53223">
    <property type="entry name" value="Aminoacid dehydrogenase-like, N-terminal domain"/>
    <property type="match status" value="1"/>
</dbReference>
<dbReference type="Gene3D" id="3.40.50.720">
    <property type="entry name" value="NAD(P)-binding Rossmann-like Domain"/>
    <property type="match status" value="1"/>
</dbReference>
<dbReference type="GO" id="GO:0009423">
    <property type="term" value="P:chorismate biosynthetic process"/>
    <property type="evidence" value="ECO:0007669"/>
    <property type="project" value="TreeGrafter"/>
</dbReference>
<dbReference type="InterPro" id="IPR013708">
    <property type="entry name" value="Shikimate_DH-bd_N"/>
</dbReference>
<dbReference type="EMBL" id="JAGDYM010000015">
    <property type="protein sequence ID" value="MBO1902868.1"/>
    <property type="molecule type" value="Genomic_DNA"/>
</dbReference>
<keyword evidence="5" id="KW-1185">Reference proteome</keyword>
<dbReference type="GO" id="GO:0050661">
    <property type="term" value="F:NADP binding"/>
    <property type="evidence" value="ECO:0007669"/>
    <property type="project" value="TreeGrafter"/>
</dbReference>
<keyword evidence="2" id="KW-0057">Aromatic amino acid biosynthesis</keyword>
<name>A0A939MKW7_9MICO</name>
<dbReference type="GO" id="GO:0005829">
    <property type="term" value="C:cytosol"/>
    <property type="evidence" value="ECO:0007669"/>
    <property type="project" value="TreeGrafter"/>
</dbReference>
<comment type="pathway">
    <text evidence="1">Metabolic intermediate biosynthesis; chorismate biosynthesis; chorismate from D-erythrose 4-phosphate and phosphoenolpyruvate: step 4/7.</text>
</comment>
<organism evidence="4 5">
    <name type="scientific">Leucobacter weissii</name>
    <dbReference type="NCBI Taxonomy" id="1983706"/>
    <lineage>
        <taxon>Bacteria</taxon>
        <taxon>Bacillati</taxon>
        <taxon>Actinomycetota</taxon>
        <taxon>Actinomycetes</taxon>
        <taxon>Micrococcales</taxon>
        <taxon>Microbacteriaceae</taxon>
        <taxon>Leucobacter</taxon>
    </lineage>
</organism>
<protein>
    <submittedName>
        <fullName evidence="4">Shikimate dehydrogenase</fullName>
    </submittedName>
</protein>
<evidence type="ECO:0000256" key="1">
    <source>
        <dbReference type="ARBA" id="ARBA00004871"/>
    </source>
</evidence>
<keyword evidence="2" id="KW-0028">Amino-acid biosynthesis</keyword>
<dbReference type="AlphaFoldDB" id="A0A939MKW7"/>
<dbReference type="Gene3D" id="3.40.50.10860">
    <property type="entry name" value="Leucine Dehydrogenase, chain A, domain 1"/>
    <property type="match status" value="1"/>
</dbReference>
<dbReference type="InterPro" id="IPR022893">
    <property type="entry name" value="Shikimate_DH_fam"/>
</dbReference>
<evidence type="ECO:0000259" key="3">
    <source>
        <dbReference type="Pfam" id="PF08501"/>
    </source>
</evidence>
<dbReference type="Pfam" id="PF08501">
    <property type="entry name" value="Shikimate_dh_N"/>
    <property type="match status" value="1"/>
</dbReference>
<dbReference type="RefSeq" id="WP_208098629.1">
    <property type="nucleotide sequence ID" value="NZ_JAGDYM010000015.1"/>
</dbReference>
<dbReference type="PANTHER" id="PTHR21089">
    <property type="entry name" value="SHIKIMATE DEHYDROGENASE"/>
    <property type="match status" value="1"/>
</dbReference>
<evidence type="ECO:0000313" key="5">
    <source>
        <dbReference type="Proteomes" id="UP000664382"/>
    </source>
</evidence>
<sequence>MPGDDPSPALEGVAPRLAVLGSPISHSRSPVIHHAAYRRLELPWRYDAVELEAPSLEGFLAERGPEWRGFSLTMPLKEEARRLAAVLDPVATESRVVNTMLRLAGGRWAGFNTDVGGLAAAIEEAGLDAASTVVIGSGATAVSAILAARRLGALQVEVVARNLSAIDDLVARFDGTVEAGGSAPLRVRGAPLPHLAEASRPAGGCEPTLVLSTLPGPAGRELELPVSSAGRSLTSVPLFDVAYDPWPSPLALRWRDAGSVAHAGVGMLLHQALLQVRIFVGGDPSSVLPDERELFAAMRVAAGVGE</sequence>
<dbReference type="CDD" id="cd01065">
    <property type="entry name" value="NAD_bind_Shikimate_DH"/>
    <property type="match status" value="1"/>
</dbReference>
<comment type="caution">
    <text evidence="4">The sequence shown here is derived from an EMBL/GenBank/DDBJ whole genome shotgun (WGS) entry which is preliminary data.</text>
</comment>
<feature type="domain" description="Shikimate dehydrogenase substrate binding N-terminal" evidence="3">
    <location>
        <begin position="19"/>
        <end position="99"/>
    </location>
</feature>
<dbReference type="Proteomes" id="UP000664382">
    <property type="component" value="Unassembled WGS sequence"/>
</dbReference>
<proteinExistence type="predicted"/>
<gene>
    <name evidence="4" type="ORF">J4H92_13030</name>
</gene>
<dbReference type="PANTHER" id="PTHR21089:SF1">
    <property type="entry name" value="BIFUNCTIONAL 3-DEHYDROQUINATE DEHYDRATASE_SHIKIMATE DEHYDROGENASE, CHLOROPLASTIC"/>
    <property type="match status" value="1"/>
</dbReference>
<dbReference type="GO" id="GO:0004764">
    <property type="term" value="F:shikimate 3-dehydrogenase (NADP+) activity"/>
    <property type="evidence" value="ECO:0007669"/>
    <property type="project" value="InterPro"/>
</dbReference>
<reference evidence="4" key="1">
    <citation type="submission" date="2021-03" db="EMBL/GenBank/DDBJ databases">
        <title>Leucobacter chromiisoli sp. nov., isolated from chromium-containing soil of chemical plant.</title>
        <authorList>
            <person name="Xu Z."/>
        </authorList>
    </citation>
    <scope>NUCLEOTIDE SEQUENCE</scope>
    <source>
        <strain evidence="4">S27</strain>
    </source>
</reference>
<dbReference type="InterPro" id="IPR046346">
    <property type="entry name" value="Aminoacid_DH-like_N_sf"/>
</dbReference>
<accession>A0A939MKW7</accession>
<evidence type="ECO:0000256" key="2">
    <source>
        <dbReference type="ARBA" id="ARBA00023141"/>
    </source>
</evidence>
<dbReference type="InterPro" id="IPR036291">
    <property type="entry name" value="NAD(P)-bd_dom_sf"/>
</dbReference>
<dbReference type="GO" id="GO:0009073">
    <property type="term" value="P:aromatic amino acid family biosynthetic process"/>
    <property type="evidence" value="ECO:0007669"/>
    <property type="project" value="UniProtKB-KW"/>
</dbReference>
<evidence type="ECO:0000313" key="4">
    <source>
        <dbReference type="EMBL" id="MBO1902868.1"/>
    </source>
</evidence>
<dbReference type="GO" id="GO:0019632">
    <property type="term" value="P:shikimate metabolic process"/>
    <property type="evidence" value="ECO:0007669"/>
    <property type="project" value="TreeGrafter"/>
</dbReference>
<dbReference type="SUPFAM" id="SSF51735">
    <property type="entry name" value="NAD(P)-binding Rossmann-fold domains"/>
    <property type="match status" value="1"/>
</dbReference>